<keyword evidence="5 6" id="KW-0472">Membrane</keyword>
<dbReference type="OrthoDB" id="8075495at2"/>
<evidence type="ECO:0000256" key="2">
    <source>
        <dbReference type="ARBA" id="ARBA00022475"/>
    </source>
</evidence>
<feature type="transmembrane region" description="Helical" evidence="6">
    <location>
        <begin position="236"/>
        <end position="252"/>
    </location>
</feature>
<dbReference type="InterPro" id="IPR003339">
    <property type="entry name" value="ABC/ECF_trnsptr_transmembrane"/>
</dbReference>
<keyword evidence="2" id="KW-1003">Cell membrane</keyword>
<keyword evidence="8" id="KW-1185">Reference proteome</keyword>
<evidence type="ECO:0000256" key="4">
    <source>
        <dbReference type="ARBA" id="ARBA00022989"/>
    </source>
</evidence>
<evidence type="ECO:0000256" key="3">
    <source>
        <dbReference type="ARBA" id="ARBA00022692"/>
    </source>
</evidence>
<evidence type="ECO:0000313" key="8">
    <source>
        <dbReference type="Proteomes" id="UP000000467"/>
    </source>
</evidence>
<sequence>MAELTVFHYLHKNTPLHRMDGRIKLLCLILLSLATGFASTWRDYTLLTATLLSALLVAQLPLAAIFKELKYFSFLIALVVVVHSFSIPGTPLPRCPVPGATVEGLTSGLLFSWRLVLFVTLCVLLTGTTPISSLTNAVEWFLRPIPFIPASRVATMINLTFLLIPLLFDAAAEIAAAQQARCIARNKSPLRRILFTAYPLLVQTIRRAEELALAMEARCYSEERTRAVFAAAPGDRLLLAATLLVFSLVFFIR</sequence>
<feature type="transmembrane region" description="Helical" evidence="6">
    <location>
        <begin position="111"/>
        <end position="135"/>
    </location>
</feature>
<dbReference type="PANTHER" id="PTHR34857">
    <property type="entry name" value="SLL0384 PROTEIN"/>
    <property type="match status" value="1"/>
</dbReference>
<dbReference type="RefSeq" id="WP_015051172.1">
    <property type="nucleotide sequence ID" value="NC_018870.1"/>
</dbReference>
<gene>
    <name evidence="7" type="ordered locus">Tph_c21030</name>
</gene>
<dbReference type="CDD" id="cd16914">
    <property type="entry name" value="EcfT"/>
    <property type="match status" value="1"/>
</dbReference>
<dbReference type="eggNOG" id="COG0619">
    <property type="taxonomic scope" value="Bacteria"/>
</dbReference>
<evidence type="ECO:0000313" key="7">
    <source>
        <dbReference type="EMBL" id="AFV12297.1"/>
    </source>
</evidence>
<comment type="subcellular location">
    <subcellularLocation>
        <location evidence="1">Membrane</location>
        <topology evidence="1">Multi-pass membrane protein</topology>
    </subcellularLocation>
</comment>
<dbReference type="KEGG" id="tpz:Tph_c21030"/>
<dbReference type="STRING" id="1089553.Tph_c21030"/>
<feature type="transmembrane region" description="Helical" evidence="6">
    <location>
        <begin position="21"/>
        <end position="38"/>
    </location>
</feature>
<dbReference type="GO" id="GO:0005886">
    <property type="term" value="C:plasma membrane"/>
    <property type="evidence" value="ECO:0007669"/>
    <property type="project" value="UniProtKB-ARBA"/>
</dbReference>
<organism evidence="7 8">
    <name type="scientific">Thermacetogenium phaeum (strain ATCC BAA-254 / DSM 26808 / PB)</name>
    <dbReference type="NCBI Taxonomy" id="1089553"/>
    <lineage>
        <taxon>Bacteria</taxon>
        <taxon>Bacillati</taxon>
        <taxon>Bacillota</taxon>
        <taxon>Clostridia</taxon>
        <taxon>Thermoanaerobacterales</taxon>
        <taxon>Thermoanaerobacteraceae</taxon>
        <taxon>Thermacetogenium</taxon>
    </lineage>
</organism>
<proteinExistence type="predicted"/>
<evidence type="ECO:0000256" key="5">
    <source>
        <dbReference type="ARBA" id="ARBA00023136"/>
    </source>
</evidence>
<accession>K4LJU6</accession>
<keyword evidence="3 6" id="KW-0812">Transmembrane</keyword>
<dbReference type="PANTHER" id="PTHR34857:SF2">
    <property type="entry name" value="SLL0384 PROTEIN"/>
    <property type="match status" value="1"/>
</dbReference>
<evidence type="ECO:0000256" key="6">
    <source>
        <dbReference type="SAM" id="Phobius"/>
    </source>
</evidence>
<feature type="transmembrane region" description="Helical" evidence="6">
    <location>
        <begin position="71"/>
        <end position="91"/>
    </location>
</feature>
<dbReference type="Proteomes" id="UP000000467">
    <property type="component" value="Chromosome"/>
</dbReference>
<feature type="transmembrane region" description="Helical" evidence="6">
    <location>
        <begin position="44"/>
        <end position="64"/>
    </location>
</feature>
<dbReference type="HOGENOM" id="CLU_056469_2_2_9"/>
<keyword evidence="4 6" id="KW-1133">Transmembrane helix</keyword>
<dbReference type="InterPro" id="IPR051611">
    <property type="entry name" value="ECF_transporter_component"/>
</dbReference>
<dbReference type="EMBL" id="CP003732">
    <property type="protein sequence ID" value="AFV12297.1"/>
    <property type="molecule type" value="Genomic_DNA"/>
</dbReference>
<protein>
    <submittedName>
        <fullName evidence="7">Cobalt transport protein</fullName>
    </submittedName>
</protein>
<name>K4LJU6_THEPS</name>
<evidence type="ECO:0000256" key="1">
    <source>
        <dbReference type="ARBA" id="ARBA00004141"/>
    </source>
</evidence>
<dbReference type="Pfam" id="PF02361">
    <property type="entry name" value="CbiQ"/>
    <property type="match status" value="1"/>
</dbReference>
<reference evidence="7 8" key="1">
    <citation type="journal article" date="2012" name="BMC Genomics">
        <title>Genome-guided analysis of physiological and morphological traits of the fermentative acetate oxidizer Thermacetogenium phaeum.</title>
        <authorList>
            <person name="Oehler D."/>
            <person name="Poehlein A."/>
            <person name="Leimbach A."/>
            <person name="Muller N."/>
            <person name="Daniel R."/>
            <person name="Gottschalk G."/>
            <person name="Schink B."/>
        </authorList>
    </citation>
    <scope>NUCLEOTIDE SEQUENCE [LARGE SCALE GENOMIC DNA]</scope>
    <source>
        <strain evidence="8">ATCC BAA-254 / DSM 26808 / PB</strain>
    </source>
</reference>
<dbReference type="AlphaFoldDB" id="K4LJU6"/>